<feature type="domain" description="DUF3638" evidence="7">
    <location>
        <begin position="279"/>
        <end position="386"/>
    </location>
</feature>
<name>A0A0B4FSZ8_METAF</name>
<keyword evidence="9" id="KW-1185">Reference proteome</keyword>
<keyword evidence="5" id="KW-0378">Hydrolase</keyword>
<evidence type="ECO:0000259" key="7">
    <source>
        <dbReference type="Pfam" id="PF12340"/>
    </source>
</evidence>
<dbReference type="HOGENOM" id="CLU_704159_0_0_1"/>
<dbReference type="GO" id="GO:0004843">
    <property type="term" value="F:cysteine-type deubiquitinase activity"/>
    <property type="evidence" value="ECO:0007669"/>
    <property type="project" value="UniProtKB-EC"/>
</dbReference>
<evidence type="ECO:0000256" key="2">
    <source>
        <dbReference type="ARBA" id="ARBA00012759"/>
    </source>
</evidence>
<dbReference type="PANTHER" id="PTHR13367">
    <property type="entry name" value="UBIQUITIN THIOESTERASE"/>
    <property type="match status" value="1"/>
</dbReference>
<evidence type="ECO:0000256" key="6">
    <source>
        <dbReference type="ARBA" id="ARBA00022807"/>
    </source>
</evidence>
<comment type="caution">
    <text evidence="8">The sequence shown here is derived from an EMBL/GenBank/DDBJ whole genome shotgun (WGS) entry which is preliminary data.</text>
</comment>
<organism evidence="8 9">
    <name type="scientific">Metarhizium anisopliae (strain ARSEF 549)</name>
    <dbReference type="NCBI Taxonomy" id="3151832"/>
    <lineage>
        <taxon>Eukaryota</taxon>
        <taxon>Fungi</taxon>
        <taxon>Dikarya</taxon>
        <taxon>Ascomycota</taxon>
        <taxon>Pezizomycotina</taxon>
        <taxon>Sordariomycetes</taxon>
        <taxon>Hypocreomycetidae</taxon>
        <taxon>Hypocreales</taxon>
        <taxon>Clavicipitaceae</taxon>
        <taxon>Metarhizium</taxon>
    </lineage>
</organism>
<dbReference type="EC" id="3.4.19.12" evidence="2"/>
<dbReference type="InterPro" id="IPR022099">
    <property type="entry name" value="DUF3638"/>
</dbReference>
<dbReference type="AlphaFoldDB" id="A0A0B4FSZ8"/>
<dbReference type="VEuPathDB" id="FungiDB:MAN_10771"/>
<dbReference type="GO" id="GO:0006508">
    <property type="term" value="P:proteolysis"/>
    <property type="evidence" value="ECO:0007669"/>
    <property type="project" value="UniProtKB-KW"/>
</dbReference>
<comment type="catalytic activity">
    <reaction evidence="1">
        <text>Thiol-dependent hydrolysis of ester, thioester, amide, peptide and isopeptide bonds formed by the C-terminal Gly of ubiquitin (a 76-residue protein attached to proteins as an intracellular targeting signal).</text>
        <dbReference type="EC" id="3.4.19.12"/>
    </reaction>
</comment>
<protein>
    <recommendedName>
        <fullName evidence="2">ubiquitinyl hydrolase 1</fullName>
        <ecNumber evidence="2">3.4.19.12</ecNumber>
    </recommendedName>
</protein>
<reference evidence="8 9" key="1">
    <citation type="journal article" date="2014" name="Proc. Natl. Acad. Sci. U.S.A.">
        <title>Trajectory and genomic determinants of fungal-pathogen speciation and host adaptation.</title>
        <authorList>
            <person name="Hu X."/>
            <person name="Xiao G."/>
            <person name="Zheng P."/>
            <person name="Shang Y."/>
            <person name="Su Y."/>
            <person name="Zhang X."/>
            <person name="Liu X."/>
            <person name="Zhan S."/>
            <person name="St Leger R.J."/>
            <person name="Wang C."/>
        </authorList>
    </citation>
    <scope>NUCLEOTIDE SEQUENCE [LARGE SCALE GENOMIC DNA]</scope>
    <source>
        <strain evidence="8 9">ARSEF 549</strain>
    </source>
</reference>
<accession>A0A0B4FSZ8</accession>
<dbReference type="EMBL" id="AZNF01000030">
    <property type="protein sequence ID" value="KID59359.1"/>
    <property type="molecule type" value="Genomic_DNA"/>
</dbReference>
<dbReference type="PANTHER" id="PTHR13367:SF33">
    <property type="entry name" value="P-LOOP CONTAINING NUCLEOSIDE TRIPHOSPHATE HYDROLASE PROTEIN"/>
    <property type="match status" value="1"/>
</dbReference>
<evidence type="ECO:0000256" key="5">
    <source>
        <dbReference type="ARBA" id="ARBA00022801"/>
    </source>
</evidence>
<dbReference type="InterPro" id="IPR027417">
    <property type="entry name" value="P-loop_NTPase"/>
</dbReference>
<dbReference type="Gene3D" id="3.40.50.300">
    <property type="entry name" value="P-loop containing nucleotide triphosphate hydrolases"/>
    <property type="match status" value="1"/>
</dbReference>
<evidence type="ECO:0000313" key="9">
    <source>
        <dbReference type="Proteomes" id="UP000031186"/>
    </source>
</evidence>
<proteinExistence type="predicted"/>
<sequence length="392" mass="44268">MSQARNLVVFAQNSQATYVSNCDKTRKSPCTKQLKIDEYDFCISQEAEKLASWLESAWPDIPLTRLRFEKSCNELELKYVNSAKTWKRLGPELQRLSQNLGLSNYVQSLEDAARKIRSECSNVVLATQRALHDTKPNSSTTWTTPQASSSLRIAYHVPCLTKDYNILEKLPRISTELSMLHGIAQPFKASQILIKQQYGQDLEDSIAAMAWDLEHPQLQTPQLALTAENLDTEIASVEQDIREKFGILVTKLQHLLRMHDAERCCDKKKLLEEQKSTGHSNWTPMDHPEWLLLEIDNNILIRPVQVEVAKAIISPHSNQNSVLQMNMGKGKTSVVMPMAALILPDKTKLCRIVVPKALLLQTAQVTQSRIGGLVGHQVRHVPFARRSLSIGM</sequence>
<dbReference type="Proteomes" id="UP000031186">
    <property type="component" value="Unassembled WGS sequence"/>
</dbReference>
<evidence type="ECO:0000256" key="3">
    <source>
        <dbReference type="ARBA" id="ARBA00022670"/>
    </source>
</evidence>
<dbReference type="Pfam" id="PF12340">
    <property type="entry name" value="DUF3638"/>
    <property type="match status" value="1"/>
</dbReference>
<dbReference type="SUPFAM" id="SSF52540">
    <property type="entry name" value="P-loop containing nucleoside triphosphate hydrolases"/>
    <property type="match status" value="1"/>
</dbReference>
<evidence type="ECO:0000256" key="4">
    <source>
        <dbReference type="ARBA" id="ARBA00022786"/>
    </source>
</evidence>
<dbReference type="InterPro" id="IPR051346">
    <property type="entry name" value="OTU_Deubiquitinase"/>
</dbReference>
<evidence type="ECO:0000313" key="8">
    <source>
        <dbReference type="EMBL" id="KID59359.1"/>
    </source>
</evidence>
<evidence type="ECO:0000256" key="1">
    <source>
        <dbReference type="ARBA" id="ARBA00000707"/>
    </source>
</evidence>
<gene>
    <name evidence="8" type="ORF">MAN_10771</name>
</gene>
<keyword evidence="3" id="KW-0645">Protease</keyword>
<keyword evidence="4" id="KW-0833">Ubl conjugation pathway</keyword>
<keyword evidence="6" id="KW-0788">Thiol protease</keyword>
<feature type="non-terminal residue" evidence="8">
    <location>
        <position position="1"/>
    </location>
</feature>